<dbReference type="InterPro" id="IPR000511">
    <property type="entry name" value="Holocyt_c/c1_synthase"/>
</dbReference>
<evidence type="ECO:0000256" key="2">
    <source>
        <dbReference type="ARBA" id="ARBA00007255"/>
    </source>
</evidence>
<evidence type="ECO:0000256" key="6">
    <source>
        <dbReference type="ARBA" id="ARBA00023004"/>
    </source>
</evidence>
<keyword evidence="4 10" id="KW-0479">Metal-binding</keyword>
<comment type="subcellular location">
    <subcellularLocation>
        <location evidence="1 10">Mitochondrion inner membrane</location>
    </subcellularLocation>
</comment>
<keyword evidence="3 10" id="KW-0349">Heme</keyword>
<evidence type="ECO:0000256" key="9">
    <source>
        <dbReference type="ARBA" id="ARBA00023239"/>
    </source>
</evidence>
<keyword evidence="7 10" id="KW-0496">Mitochondrion</keyword>
<gene>
    <name evidence="12" type="ORF">N7G274_000628</name>
</gene>
<keyword evidence="8 10" id="KW-0472">Membrane</keyword>
<evidence type="ECO:0000256" key="3">
    <source>
        <dbReference type="ARBA" id="ARBA00022617"/>
    </source>
</evidence>
<dbReference type="EC" id="4.4.1.17" evidence="10"/>
<evidence type="ECO:0000256" key="11">
    <source>
        <dbReference type="SAM" id="MobiDB-lite"/>
    </source>
</evidence>
<keyword evidence="9 10" id="KW-0456">Lyase</keyword>
<comment type="caution">
    <text evidence="12">The sequence shown here is derived from an EMBL/GenBank/DDBJ whole genome shotgun (WGS) entry which is preliminary data.</text>
</comment>
<dbReference type="Proteomes" id="UP001590950">
    <property type="component" value="Unassembled WGS sequence"/>
</dbReference>
<evidence type="ECO:0000313" key="12">
    <source>
        <dbReference type="EMBL" id="KAL2047586.1"/>
    </source>
</evidence>
<organism evidence="12 13">
    <name type="scientific">Stereocaulon virgatum</name>
    <dbReference type="NCBI Taxonomy" id="373712"/>
    <lineage>
        <taxon>Eukaryota</taxon>
        <taxon>Fungi</taxon>
        <taxon>Dikarya</taxon>
        <taxon>Ascomycota</taxon>
        <taxon>Pezizomycotina</taxon>
        <taxon>Lecanoromycetes</taxon>
        <taxon>OSLEUM clade</taxon>
        <taxon>Lecanoromycetidae</taxon>
        <taxon>Lecanorales</taxon>
        <taxon>Lecanorineae</taxon>
        <taxon>Stereocaulaceae</taxon>
        <taxon>Stereocaulon</taxon>
    </lineage>
</organism>
<comment type="catalytic activity">
    <reaction evidence="10">
        <text>holo-[cytochrome c] = apo-[cytochrome c] + heme b</text>
        <dbReference type="Rhea" id="RHEA:22648"/>
        <dbReference type="Rhea" id="RHEA-COMP:10725"/>
        <dbReference type="Rhea" id="RHEA-COMP:10726"/>
        <dbReference type="ChEBI" id="CHEBI:29950"/>
        <dbReference type="ChEBI" id="CHEBI:60344"/>
        <dbReference type="ChEBI" id="CHEBI:83739"/>
        <dbReference type="EC" id="4.4.1.17"/>
    </reaction>
</comment>
<keyword evidence="13" id="KW-1185">Reference proteome</keyword>
<evidence type="ECO:0000256" key="5">
    <source>
        <dbReference type="ARBA" id="ARBA00022792"/>
    </source>
</evidence>
<proteinExistence type="inferred from homology"/>
<evidence type="ECO:0000256" key="7">
    <source>
        <dbReference type="ARBA" id="ARBA00023128"/>
    </source>
</evidence>
<keyword evidence="6 10" id="KW-0408">Iron</keyword>
<evidence type="ECO:0000256" key="4">
    <source>
        <dbReference type="ARBA" id="ARBA00022723"/>
    </source>
</evidence>
<comment type="function">
    <text evidence="10">Lyase that catalyzes the covalent linking of the heme group to the cytochrome C apoprotein to produce the mature functional cytochrome.</text>
</comment>
<sequence length="384" mass="42608">MRFSRRNPYLVRHSLPTTDGGAKPASALSSANVPPGFKAVNSYASSPPEVRSLLLGELTQRLIILEERWVLISMGWFWADDAAPVRSVAPHSLPRSDAMPPPGCPVYNTSSDPPFPPQQSSKPPTYGSSCPVASPKAPIEPTATTPSSLSKLNPLNYMPSSISQTRASNQTIHLPTSRTVSSIPRGDTEGNWEYPSPQQMYNAMLRKGYDDTPEDAVESMVAVHNFLNEGAWAEIEGWEARFSKGLIHGWQACKRGEEGFKPEKYTPSQKPRLTRFMGRPGDMTPKARMLDVVGRLWPGKFAGEPPFDRHDWYVQRTSANGTTREVRYVIDYYSGPPEPTGEPVFYLDVRPAVDRPTAAVERMVRWGSDVWYRASGAKVREKAG</sequence>
<feature type="compositionally biased region" description="Polar residues" evidence="11">
    <location>
        <begin position="142"/>
        <end position="151"/>
    </location>
</feature>
<evidence type="ECO:0000256" key="8">
    <source>
        <dbReference type="ARBA" id="ARBA00023136"/>
    </source>
</evidence>
<dbReference type="PROSITE" id="PS00822">
    <property type="entry name" value="CYTO_HEME_LYASE_2"/>
    <property type="match status" value="1"/>
</dbReference>
<dbReference type="PANTHER" id="PTHR12743">
    <property type="entry name" value="CYTOCHROME C1 HEME LYASE"/>
    <property type="match status" value="1"/>
</dbReference>
<feature type="region of interest" description="Disordered" evidence="11">
    <location>
        <begin position="259"/>
        <end position="280"/>
    </location>
</feature>
<evidence type="ECO:0000256" key="1">
    <source>
        <dbReference type="ARBA" id="ARBA00004273"/>
    </source>
</evidence>
<keyword evidence="5 10" id="KW-0999">Mitochondrion inner membrane</keyword>
<name>A0ABR4ARV4_9LECA</name>
<accession>A0ABR4ARV4</accession>
<dbReference type="EMBL" id="JBEFKJ010000002">
    <property type="protein sequence ID" value="KAL2047586.1"/>
    <property type="molecule type" value="Genomic_DNA"/>
</dbReference>
<evidence type="ECO:0000313" key="13">
    <source>
        <dbReference type="Proteomes" id="UP001590950"/>
    </source>
</evidence>
<dbReference type="Pfam" id="PF01265">
    <property type="entry name" value="Cyto_heme_lyase"/>
    <property type="match status" value="1"/>
</dbReference>
<feature type="region of interest" description="Disordered" evidence="11">
    <location>
        <begin position="88"/>
        <end position="151"/>
    </location>
</feature>
<dbReference type="PANTHER" id="PTHR12743:SF3">
    <property type="entry name" value="HOLOCYTOCHROME-C SYNTHASE"/>
    <property type="match status" value="1"/>
</dbReference>
<reference evidence="12 13" key="1">
    <citation type="submission" date="2024-09" db="EMBL/GenBank/DDBJ databases">
        <title>Rethinking Asexuality: The Enigmatic Case of Functional Sexual Genes in Lepraria (Stereocaulaceae).</title>
        <authorList>
            <person name="Doellman M."/>
            <person name="Sun Y."/>
            <person name="Barcenas-Pena A."/>
            <person name="Lumbsch H.T."/>
            <person name="Grewe F."/>
        </authorList>
    </citation>
    <scope>NUCLEOTIDE SEQUENCE [LARGE SCALE GENOMIC DNA]</scope>
    <source>
        <strain evidence="12 13">Mercado 3170</strain>
    </source>
</reference>
<comment type="similarity">
    <text evidence="2 10">Belongs to the cytochrome c-type heme lyase family.</text>
</comment>
<protein>
    <recommendedName>
        <fullName evidence="10">Holocytochrome c-type synthase</fullName>
        <ecNumber evidence="10">4.4.1.17</ecNumber>
    </recommendedName>
</protein>
<evidence type="ECO:0000256" key="10">
    <source>
        <dbReference type="RuleBase" id="RU363130"/>
    </source>
</evidence>